<comment type="caution">
    <text evidence="2">The sequence shown here is derived from an EMBL/GenBank/DDBJ whole genome shotgun (WGS) entry which is preliminary data.</text>
</comment>
<keyword evidence="3" id="KW-1185">Reference proteome</keyword>
<evidence type="ECO:0000313" key="3">
    <source>
        <dbReference type="Proteomes" id="UP001176941"/>
    </source>
</evidence>
<feature type="region of interest" description="Disordered" evidence="1">
    <location>
        <begin position="257"/>
        <end position="292"/>
    </location>
</feature>
<gene>
    <name evidence="2" type="ORF">MRATA1EN1_LOCUS30773</name>
</gene>
<protein>
    <submittedName>
        <fullName evidence="2">Uncharacterized protein</fullName>
    </submittedName>
</protein>
<accession>A0ABN8XIC8</accession>
<dbReference type="Proteomes" id="UP001176941">
    <property type="component" value="Unassembled WGS sequence"/>
</dbReference>
<feature type="region of interest" description="Disordered" evidence="1">
    <location>
        <begin position="215"/>
        <end position="235"/>
    </location>
</feature>
<organism evidence="2 3">
    <name type="scientific">Rangifer tarandus platyrhynchus</name>
    <name type="common">Svalbard reindeer</name>
    <dbReference type="NCBI Taxonomy" id="3082113"/>
    <lineage>
        <taxon>Eukaryota</taxon>
        <taxon>Metazoa</taxon>
        <taxon>Chordata</taxon>
        <taxon>Craniata</taxon>
        <taxon>Vertebrata</taxon>
        <taxon>Euteleostomi</taxon>
        <taxon>Mammalia</taxon>
        <taxon>Eutheria</taxon>
        <taxon>Laurasiatheria</taxon>
        <taxon>Artiodactyla</taxon>
        <taxon>Ruminantia</taxon>
        <taxon>Pecora</taxon>
        <taxon>Cervidae</taxon>
        <taxon>Odocoileinae</taxon>
        <taxon>Rangifer</taxon>
    </lineage>
</organism>
<name>A0ABN8XIC8_RANTA</name>
<dbReference type="EMBL" id="CATKSN020000154">
    <property type="protein sequence ID" value="CAI9149155.1"/>
    <property type="molecule type" value="Genomic_DNA"/>
</dbReference>
<proteinExistence type="predicted"/>
<sequence length="292" mass="31691">MAPVRVCFRVVSHVWRRLQVISTAVREELPDCPPYTQRLLEFAFVYCHVSGDVYWSFVLRFGLLRSLFRAAFPEYDVLLHANRRGPGLTVSVREAQRYPLEGPAASPRHRICCQGPTDCDFSFTLQCRSSSQASGCSIFFPEFPRTGSGSIAKVHCAVWAGPLNEVGLETEAAATQSTRLCGVQPPRDPAPLAKDTCSEVAATLDAAAECGATGQEVREPAAARGPKMSGCRETSQGAERLTEGAADYAEVFALSERVHQIASPSRSTGNSGRRRSSSSGWKDCDPSNDVDA</sequence>
<evidence type="ECO:0000313" key="2">
    <source>
        <dbReference type="EMBL" id="CAI9149155.1"/>
    </source>
</evidence>
<reference evidence="2" key="1">
    <citation type="submission" date="2023-04" db="EMBL/GenBank/DDBJ databases">
        <authorList>
            <consortium name="ELIXIR-Norway"/>
        </authorList>
    </citation>
    <scope>NUCLEOTIDE SEQUENCE [LARGE SCALE GENOMIC DNA]</scope>
</reference>
<evidence type="ECO:0000256" key="1">
    <source>
        <dbReference type="SAM" id="MobiDB-lite"/>
    </source>
</evidence>